<evidence type="ECO:0000256" key="3">
    <source>
        <dbReference type="ARBA" id="ARBA00022603"/>
    </source>
</evidence>
<dbReference type="Gene3D" id="3.40.50.150">
    <property type="entry name" value="Vaccinia Virus protein VP39"/>
    <property type="match status" value="1"/>
</dbReference>
<dbReference type="KEGG" id="vg:54982529"/>
<evidence type="ECO:0000256" key="5">
    <source>
        <dbReference type="ARBA" id="ARBA00022691"/>
    </source>
</evidence>
<keyword evidence="4" id="KW-0808">Transferase</keyword>
<protein>
    <recommendedName>
        <fullName evidence="2">site-specific DNA-methyltransferase (adenine-specific)</fullName>
        <ecNumber evidence="2">2.1.1.72</ecNumber>
    </recommendedName>
</protein>
<proteinExistence type="inferred from homology"/>
<dbReference type="InterPro" id="IPR023095">
    <property type="entry name" value="Ade_MeTrfase_dom_2"/>
</dbReference>
<dbReference type="EMBL" id="HQ110083">
    <property type="protein sequence ID" value="ADX32377.1"/>
    <property type="molecule type" value="Genomic_DNA"/>
</dbReference>
<dbReference type="Proteomes" id="UP000008647">
    <property type="component" value="Segment"/>
</dbReference>
<dbReference type="Pfam" id="PF02086">
    <property type="entry name" value="MethyltransfD12"/>
    <property type="match status" value="1"/>
</dbReference>
<keyword evidence="8" id="KW-1185">Reference proteome</keyword>
<dbReference type="Gene3D" id="1.10.1020.10">
    <property type="entry name" value="Adenine-specific Methyltransferase, Domain 2"/>
    <property type="match status" value="1"/>
</dbReference>
<dbReference type="PRINTS" id="PR00505">
    <property type="entry name" value="D12N6MTFRASE"/>
</dbReference>
<dbReference type="NCBIfam" id="TIGR00571">
    <property type="entry name" value="dam"/>
    <property type="match status" value="1"/>
</dbReference>
<dbReference type="GO" id="GO:0009007">
    <property type="term" value="F:site-specific DNA-methyltransferase (adenine-specific) activity"/>
    <property type="evidence" value="ECO:0007669"/>
    <property type="project" value="UniProtKB-EC"/>
</dbReference>
<accession>F1BUN1</accession>
<reference evidence="7 8" key="1">
    <citation type="journal article" date="2011" name="Arch. Virol.">
        <title>Complete genomic sequence of virulent Cronobacter sakazakii phage ESSI-2 isolated from swine feces.</title>
        <authorList>
            <person name="Lee Y.D."/>
            <person name="Chang H.I."/>
            <person name="Park J.H."/>
        </authorList>
    </citation>
    <scope>NUCLEOTIDE SEQUENCE [LARGE SCALE GENOMIC DNA]</scope>
</reference>
<dbReference type="REBASE" id="36751">
    <property type="entry name" value="M.CphESSI2ORFAP"/>
</dbReference>
<evidence type="ECO:0000256" key="2">
    <source>
        <dbReference type="ARBA" id="ARBA00011900"/>
    </source>
</evidence>
<dbReference type="GeneID" id="54982529"/>
<comment type="catalytic activity">
    <reaction evidence="6">
        <text>a 2'-deoxyadenosine in DNA + S-adenosyl-L-methionine = an N(6)-methyl-2'-deoxyadenosine in DNA + S-adenosyl-L-homocysteine + H(+)</text>
        <dbReference type="Rhea" id="RHEA:15197"/>
        <dbReference type="Rhea" id="RHEA-COMP:12418"/>
        <dbReference type="Rhea" id="RHEA-COMP:12419"/>
        <dbReference type="ChEBI" id="CHEBI:15378"/>
        <dbReference type="ChEBI" id="CHEBI:57856"/>
        <dbReference type="ChEBI" id="CHEBI:59789"/>
        <dbReference type="ChEBI" id="CHEBI:90615"/>
        <dbReference type="ChEBI" id="CHEBI:90616"/>
        <dbReference type="EC" id="2.1.1.72"/>
    </reaction>
</comment>
<dbReference type="PANTHER" id="PTHR30481">
    <property type="entry name" value="DNA ADENINE METHYLASE"/>
    <property type="match status" value="1"/>
</dbReference>
<dbReference type="PIRSF" id="PIRSF000398">
    <property type="entry name" value="M_m6A_EcoRV"/>
    <property type="match status" value="1"/>
</dbReference>
<evidence type="ECO:0000313" key="7">
    <source>
        <dbReference type="EMBL" id="ADX32377.1"/>
    </source>
</evidence>
<evidence type="ECO:0000256" key="4">
    <source>
        <dbReference type="ARBA" id="ARBA00022679"/>
    </source>
</evidence>
<dbReference type="GO" id="GO:0043565">
    <property type="term" value="F:sequence-specific DNA binding"/>
    <property type="evidence" value="ECO:0007669"/>
    <property type="project" value="TreeGrafter"/>
</dbReference>
<organism evidence="7 8">
    <name type="scientific">Cronobacter phage ESSI-2</name>
    <dbReference type="NCBI Taxonomy" id="947842"/>
    <lineage>
        <taxon>Viruses</taxon>
        <taxon>Duplodnaviria</taxon>
        <taxon>Heunggongvirae</taxon>
        <taxon>Uroviricota</taxon>
        <taxon>Caudoviricetes</taxon>
        <taxon>Peduoviridae</taxon>
        <taxon>Seongnamvirus</taxon>
        <taxon>Seongnamvirus ESSI2</taxon>
    </lineage>
</organism>
<dbReference type="InterPro" id="IPR002052">
    <property type="entry name" value="DNA_methylase_N6_adenine_CS"/>
</dbReference>
<dbReference type="RefSeq" id="YP_009792327.1">
    <property type="nucleotide sequence ID" value="NC_047854.1"/>
</dbReference>
<dbReference type="InterPro" id="IPR012327">
    <property type="entry name" value="MeTrfase_D12"/>
</dbReference>
<dbReference type="GO" id="GO:0006298">
    <property type="term" value="P:mismatch repair"/>
    <property type="evidence" value="ECO:0007669"/>
    <property type="project" value="TreeGrafter"/>
</dbReference>
<dbReference type="SUPFAM" id="SSF53335">
    <property type="entry name" value="S-adenosyl-L-methionine-dependent methyltransferases"/>
    <property type="match status" value="1"/>
</dbReference>
<dbReference type="EC" id="2.1.1.72" evidence="2"/>
<name>F1BUN1_9CAUD</name>
<keyword evidence="5" id="KW-0949">S-adenosyl-L-methionine</keyword>
<dbReference type="GO" id="GO:0009307">
    <property type="term" value="P:DNA restriction-modification system"/>
    <property type="evidence" value="ECO:0007669"/>
    <property type="project" value="InterPro"/>
</dbReference>
<dbReference type="InterPro" id="IPR029063">
    <property type="entry name" value="SAM-dependent_MTases_sf"/>
</dbReference>
<dbReference type="GO" id="GO:1904047">
    <property type="term" value="F:S-adenosyl-L-methionine binding"/>
    <property type="evidence" value="ECO:0007669"/>
    <property type="project" value="TreeGrafter"/>
</dbReference>
<dbReference type="GO" id="GO:0032259">
    <property type="term" value="P:methylation"/>
    <property type="evidence" value="ECO:0007669"/>
    <property type="project" value="UniProtKB-KW"/>
</dbReference>
<dbReference type="PROSITE" id="PS00092">
    <property type="entry name" value="N6_MTASE"/>
    <property type="match status" value="1"/>
</dbReference>
<keyword evidence="3 7" id="KW-0489">Methyltransferase</keyword>
<sequence>MTKPIKTPLKWVGSKVRLMPQLRDHLPEGKRLVEPFAGSCAVMMNTDYDEYLIADLNPDLVNLYKAMAYHTDAFLMELESLFSAGALGEQESRAIFYYAVRDAFNLSGKGGGAESVVAAARFMYLNRHGFNGLCRYNRRGQFNVPFGKYKKNYFPLKEVRAFAEKAKRATFITAHYSETLSLVRAGDVVYCDPPYLTESGNFTSYTESGFSHLDQGRLARKLRRLAEKGVSIVASNSDLEMVHYLYAGFEAVRVSAPRSVGAAAGSQKKAAELILKGPFSTAVEASA</sequence>
<dbReference type="PANTHER" id="PTHR30481:SF3">
    <property type="entry name" value="DNA ADENINE METHYLASE"/>
    <property type="match status" value="1"/>
</dbReference>
<evidence type="ECO:0000313" key="8">
    <source>
        <dbReference type="Proteomes" id="UP000008647"/>
    </source>
</evidence>
<evidence type="ECO:0000256" key="6">
    <source>
        <dbReference type="ARBA" id="ARBA00047942"/>
    </source>
</evidence>
<comment type="similarity">
    <text evidence="1">Belongs to the N(4)/N(6)-methyltransferase family.</text>
</comment>
<evidence type="ECO:0000256" key="1">
    <source>
        <dbReference type="ARBA" id="ARBA00006594"/>
    </source>
</evidence>
<dbReference type="InterPro" id="IPR012263">
    <property type="entry name" value="M_m6A_EcoRV"/>
</dbReference>